<dbReference type="Proteomes" id="UP001164693">
    <property type="component" value="Chromosome"/>
</dbReference>
<dbReference type="PANTHER" id="PTHR30146">
    <property type="entry name" value="LACI-RELATED TRANSCRIPTIONAL REPRESSOR"/>
    <property type="match status" value="1"/>
</dbReference>
<gene>
    <name evidence="5" type="ORF">M6B22_21395</name>
</gene>
<accession>A0ABY7JXM0</accession>
<dbReference type="PROSITE" id="PS00356">
    <property type="entry name" value="HTH_LACI_1"/>
    <property type="match status" value="1"/>
</dbReference>
<name>A0ABY7JXM0_9ACTN</name>
<dbReference type="EMBL" id="CP097463">
    <property type="protein sequence ID" value="WAX57048.1"/>
    <property type="molecule type" value="Genomic_DNA"/>
</dbReference>
<sequence length="337" mass="35587">MAASIEDVARLAGVSIATVSRALRGLPDVAAATRDRVLTAAAELDYVASPFAARLASGRTATVGVVVPFVNRWFFAEVIDGVEAALRKAGFDLLLYNLGDAEGRDRFFDVMPMRKRVDAVLIASLVLDDAEFEALGALSCPVGLLGLERPGFLSTRIDDVCGAQAAVRHLTSLGHRRIGLIGGDTDDPMSFTPPLRRRDGYRDALAEVGVDPDPALEVLGYFTIDGGGEAANRLLALPDPPTAIFAESDEMAYGAIRAVRRAGLRVPEDVAIVGFDDHVTAALMDLTTIRQPVTEQALDITARLLAVAAGDEANPTDVVLPTQLIVRGSTDPAASVA</sequence>
<evidence type="ECO:0000259" key="4">
    <source>
        <dbReference type="PROSITE" id="PS50932"/>
    </source>
</evidence>
<dbReference type="SMART" id="SM00354">
    <property type="entry name" value="HTH_LACI"/>
    <property type="match status" value="1"/>
</dbReference>
<keyword evidence="6" id="KW-1185">Reference proteome</keyword>
<protein>
    <submittedName>
        <fullName evidence="5">LacI family transcriptional regulator</fullName>
    </submittedName>
</protein>
<dbReference type="PANTHER" id="PTHR30146:SF153">
    <property type="entry name" value="LACTOSE OPERON REPRESSOR"/>
    <property type="match status" value="1"/>
</dbReference>
<evidence type="ECO:0000256" key="1">
    <source>
        <dbReference type="ARBA" id="ARBA00023015"/>
    </source>
</evidence>
<dbReference type="CDD" id="cd06267">
    <property type="entry name" value="PBP1_LacI_sugar_binding-like"/>
    <property type="match status" value="1"/>
</dbReference>
<dbReference type="PROSITE" id="PS50932">
    <property type="entry name" value="HTH_LACI_2"/>
    <property type="match status" value="1"/>
</dbReference>
<dbReference type="Gene3D" id="3.40.50.2300">
    <property type="match status" value="2"/>
</dbReference>
<dbReference type="CDD" id="cd01392">
    <property type="entry name" value="HTH_LacI"/>
    <property type="match status" value="1"/>
</dbReference>
<keyword evidence="3" id="KW-0804">Transcription</keyword>
<dbReference type="SUPFAM" id="SSF47413">
    <property type="entry name" value="lambda repressor-like DNA-binding domains"/>
    <property type="match status" value="1"/>
</dbReference>
<dbReference type="InterPro" id="IPR046335">
    <property type="entry name" value="LacI/GalR-like_sensor"/>
</dbReference>
<evidence type="ECO:0000313" key="5">
    <source>
        <dbReference type="EMBL" id="WAX57048.1"/>
    </source>
</evidence>
<feature type="domain" description="HTH lacI-type" evidence="4">
    <location>
        <begin position="3"/>
        <end position="57"/>
    </location>
</feature>
<proteinExistence type="predicted"/>
<evidence type="ECO:0000256" key="2">
    <source>
        <dbReference type="ARBA" id="ARBA00023125"/>
    </source>
</evidence>
<dbReference type="RefSeq" id="WP_269443583.1">
    <property type="nucleotide sequence ID" value="NZ_CP097463.1"/>
</dbReference>
<dbReference type="SUPFAM" id="SSF53822">
    <property type="entry name" value="Periplasmic binding protein-like I"/>
    <property type="match status" value="1"/>
</dbReference>
<evidence type="ECO:0000313" key="6">
    <source>
        <dbReference type="Proteomes" id="UP001164693"/>
    </source>
</evidence>
<dbReference type="Pfam" id="PF00356">
    <property type="entry name" value="LacI"/>
    <property type="match status" value="1"/>
</dbReference>
<evidence type="ECO:0000256" key="3">
    <source>
        <dbReference type="ARBA" id="ARBA00023163"/>
    </source>
</evidence>
<dbReference type="Gene3D" id="1.10.260.40">
    <property type="entry name" value="lambda repressor-like DNA-binding domains"/>
    <property type="match status" value="1"/>
</dbReference>
<keyword evidence="1" id="KW-0805">Transcription regulation</keyword>
<dbReference type="Pfam" id="PF13377">
    <property type="entry name" value="Peripla_BP_3"/>
    <property type="match status" value="1"/>
</dbReference>
<reference evidence="5" key="1">
    <citation type="submission" date="2022-05" db="EMBL/GenBank/DDBJ databases">
        <title>Jatrophihabitans sp. SB3-54 whole genome sequence.</title>
        <authorList>
            <person name="Suh M.K."/>
            <person name="Eom M.K."/>
            <person name="Kim J.S."/>
            <person name="Kim H.S."/>
            <person name="Do H.E."/>
            <person name="Shin Y.K."/>
            <person name="Lee J.-S."/>
        </authorList>
    </citation>
    <scope>NUCLEOTIDE SEQUENCE</scope>
    <source>
        <strain evidence="5">SB3-54</strain>
    </source>
</reference>
<dbReference type="InterPro" id="IPR000843">
    <property type="entry name" value="HTH_LacI"/>
</dbReference>
<dbReference type="InterPro" id="IPR028082">
    <property type="entry name" value="Peripla_BP_I"/>
</dbReference>
<dbReference type="InterPro" id="IPR010982">
    <property type="entry name" value="Lambda_DNA-bd_dom_sf"/>
</dbReference>
<organism evidence="5 6">
    <name type="scientific">Jatrophihabitans cynanchi</name>
    <dbReference type="NCBI Taxonomy" id="2944128"/>
    <lineage>
        <taxon>Bacteria</taxon>
        <taxon>Bacillati</taxon>
        <taxon>Actinomycetota</taxon>
        <taxon>Actinomycetes</taxon>
        <taxon>Jatrophihabitantales</taxon>
        <taxon>Jatrophihabitantaceae</taxon>
        <taxon>Jatrophihabitans</taxon>
    </lineage>
</organism>
<keyword evidence="2" id="KW-0238">DNA-binding</keyword>